<evidence type="ECO:0000313" key="1">
    <source>
        <dbReference type="EMBL" id="ASB39413.1"/>
    </source>
</evidence>
<accession>A0ABM6L2C4</accession>
<organism evidence="1 2">
    <name type="scientific">Acutalibacter muris</name>
    <dbReference type="NCBI Taxonomy" id="1796620"/>
    <lineage>
        <taxon>Bacteria</taxon>
        <taxon>Bacillati</taxon>
        <taxon>Bacillota</taxon>
        <taxon>Clostridia</taxon>
        <taxon>Eubacteriales</taxon>
        <taxon>Acutalibacteraceae</taxon>
        <taxon>Acutalibacter</taxon>
    </lineage>
</organism>
<reference evidence="2" key="1">
    <citation type="submission" date="2017-05" db="EMBL/GenBank/DDBJ databases">
        <title>Improved OligoMM genomes.</title>
        <authorList>
            <person name="Garzetti D."/>
        </authorList>
    </citation>
    <scope>NUCLEOTIDE SEQUENCE [LARGE SCALE GENOMIC DNA]</scope>
    <source>
        <strain evidence="2">KB18</strain>
    </source>
</reference>
<proteinExistence type="predicted"/>
<dbReference type="EMBL" id="CP021422">
    <property type="protein sequence ID" value="ASB39413.1"/>
    <property type="molecule type" value="Genomic_DNA"/>
</dbReference>
<name>A0ABM6L2C4_9FIRM</name>
<gene>
    <name evidence="1" type="ORF">ADH66_01345</name>
</gene>
<protein>
    <submittedName>
        <fullName evidence="1">Uncharacterized protein</fullName>
    </submittedName>
</protein>
<dbReference type="Proteomes" id="UP000196710">
    <property type="component" value="Chromosome"/>
</dbReference>
<sequence length="89" mass="10306">MFSWLVKDTFTLLAYANKKIEELDTRRQKITKAIADLSVETISQQQIDLLSGYLDDWENISFEDKRKATDGLISSISATSEYVKIEWKI</sequence>
<keyword evidence="2" id="KW-1185">Reference proteome</keyword>
<evidence type="ECO:0000313" key="2">
    <source>
        <dbReference type="Proteomes" id="UP000196710"/>
    </source>
</evidence>